<dbReference type="PANTHER" id="PTHR10846">
    <property type="entry name" value="SODIUM/POTASSIUM/CALCIUM EXCHANGER"/>
    <property type="match status" value="1"/>
</dbReference>
<comment type="caution">
    <text evidence="11">The sequence shown here is derived from an EMBL/GenBank/DDBJ whole genome shotgun (WGS) entry which is preliminary data.</text>
</comment>
<accession>A0ABP0FFY4</accession>
<keyword evidence="3" id="KW-0050">Antiport</keyword>
<feature type="domain" description="Sodium/calcium exchanger membrane region" evidence="10">
    <location>
        <begin position="812"/>
        <end position="976"/>
    </location>
</feature>
<feature type="transmembrane region" description="Helical" evidence="9">
    <location>
        <begin position="21"/>
        <end position="46"/>
    </location>
</feature>
<evidence type="ECO:0000256" key="5">
    <source>
        <dbReference type="ARBA" id="ARBA00022692"/>
    </source>
</evidence>
<proteinExistence type="inferred from homology"/>
<dbReference type="Proteomes" id="UP001642483">
    <property type="component" value="Unassembled WGS sequence"/>
</dbReference>
<feature type="transmembrane region" description="Helical" evidence="9">
    <location>
        <begin position="317"/>
        <end position="340"/>
    </location>
</feature>
<dbReference type="InterPro" id="IPR004837">
    <property type="entry name" value="NaCa_Exmemb"/>
</dbReference>
<keyword evidence="4" id="KW-0813">Transport</keyword>
<reference evidence="11 12" key="1">
    <citation type="submission" date="2024-02" db="EMBL/GenBank/DDBJ databases">
        <authorList>
            <person name="Daric V."/>
            <person name="Darras S."/>
        </authorList>
    </citation>
    <scope>NUCLEOTIDE SEQUENCE [LARGE SCALE GENOMIC DNA]</scope>
</reference>
<feature type="transmembrane region" description="Helical" evidence="9">
    <location>
        <begin position="934"/>
        <end position="952"/>
    </location>
</feature>
<protein>
    <recommendedName>
        <fullName evidence="10">Sodium/calcium exchanger membrane region domain-containing protein</fullName>
    </recommendedName>
</protein>
<evidence type="ECO:0000256" key="8">
    <source>
        <dbReference type="ARBA" id="ARBA00033627"/>
    </source>
</evidence>
<evidence type="ECO:0000256" key="3">
    <source>
        <dbReference type="ARBA" id="ARBA00022449"/>
    </source>
</evidence>
<evidence type="ECO:0000259" key="10">
    <source>
        <dbReference type="Pfam" id="PF01699"/>
    </source>
</evidence>
<dbReference type="NCBIfam" id="TIGR00367">
    <property type="entry name" value="calcium/sodium antiporter"/>
    <property type="match status" value="1"/>
</dbReference>
<organism evidence="11 12">
    <name type="scientific">Clavelina lepadiformis</name>
    <name type="common">Light-bulb sea squirt</name>
    <name type="synonym">Ascidia lepadiformis</name>
    <dbReference type="NCBI Taxonomy" id="159417"/>
    <lineage>
        <taxon>Eukaryota</taxon>
        <taxon>Metazoa</taxon>
        <taxon>Chordata</taxon>
        <taxon>Tunicata</taxon>
        <taxon>Ascidiacea</taxon>
        <taxon>Aplousobranchia</taxon>
        <taxon>Clavelinidae</taxon>
        <taxon>Clavelina</taxon>
    </lineage>
</organism>
<feature type="transmembrane region" description="Helical" evidence="9">
    <location>
        <begin position="352"/>
        <end position="371"/>
    </location>
</feature>
<evidence type="ECO:0000256" key="9">
    <source>
        <dbReference type="SAM" id="Phobius"/>
    </source>
</evidence>
<comment type="subcellular location">
    <subcellularLocation>
        <location evidence="1">Membrane</location>
        <topology evidence="1">Multi-pass membrane protein</topology>
    </subcellularLocation>
</comment>
<comment type="catalytic activity">
    <reaction evidence="8">
        <text>Ca(2+)(out) + K(+)(out) + 4 Na(+)(in) = Ca(2+)(in) + K(+)(in) + 4 Na(+)(out)</text>
        <dbReference type="Rhea" id="RHEA:69967"/>
        <dbReference type="ChEBI" id="CHEBI:29101"/>
        <dbReference type="ChEBI" id="CHEBI:29103"/>
        <dbReference type="ChEBI" id="CHEBI:29108"/>
    </reaction>
</comment>
<dbReference type="PANTHER" id="PTHR10846:SF8">
    <property type="entry name" value="INNER MEMBRANE PROTEIN YRBG"/>
    <property type="match status" value="1"/>
</dbReference>
<sequence>MECHKKKNGGRKFKSHFQTSAIKVACLLVIFVAAIFAFGLHFQFWMEHTSGKFIQSVHDAYKQPNKLRENGDLKITGRTKSLKRFPIFSKDPGMIVVETTEDWNLKSGTSSPKYFGIQLSRPRRSVLSHNRHSIQQTNEVLSNPQYSEDNRQVTNDISIDTSNVNSELMDGNTDNLQSFDQKSNPADSMQDLVQHSTRLEVYEATKKFCTYQLLNRTLSNHTTSRHEEEVNEGHDECKRERESGLPALWATFYIFIVFFLFIALAIICDEFFVPSLEAISEKLNLSEDVAGATFMAAGSSAPELFTSIAGVGTGSDVGVGTIVGSAVFNLLVIIALTSALAGQILTIDWRPLIRDSVFYGFSIVIFILFSWDATFQWWESLLLLLLYVLYCVTMKYNPQLMNYMESLPCCSCFNANNNGKVSPNSQVVVELPVANVEQQGEPADMDNRAATSQTVTLDETPCTSSPKNTLEDARKPITRSETCVCTNRRCCCCHCCYRCCCVCQEATTSAINKEVKVNELVGCKERKEIEQNYENDQNPGKKLPTTLDDQLLCNECSETKCCEETIKELPGEDDNFQSNSACCSSQPSLGVRSKGFALNWSVDVDLEDEASSGELNCISRNTQPGSPPSYHDVAVSKNTSIRTKFSSYFRRHIRRKQLKSLQHGKKCSSTASNRRHHLAQNKILEETVNYTEEKNGAGLKEGVPELTAEQNADLQVNNGSIENFGNIAVEEIVHSALPASEPAAEENNEVFQVFPCLPPIRHPPPEKPDSSHCIPSAKYIGQWAIYGLSFPWICAYTWTIPDCSKPENRKWYLASFVASILWIAGISYFMVEVVEIVGCLLHIDTYTMGLVVIAVGTSVPDAISSVLVAREGYGDMAVSNAIGSNVFDINLGLGLPFLIGSIITSKPVQLLTPLQNCLLNNLPLQIPVIPHVKFGLILLTVLLICLLMFFAVRFRLNRTVGYVFVAMYVGFMIYAFVQEKLCFGFFC</sequence>
<dbReference type="InterPro" id="IPR004481">
    <property type="entry name" value="K/Na/Ca-exchanger"/>
</dbReference>
<feature type="domain" description="Sodium/calcium exchanger membrane region" evidence="10">
    <location>
        <begin position="255"/>
        <end position="393"/>
    </location>
</feature>
<evidence type="ECO:0000313" key="11">
    <source>
        <dbReference type="EMBL" id="CAK8678564.1"/>
    </source>
</evidence>
<feature type="transmembrane region" description="Helical" evidence="9">
    <location>
        <begin position="846"/>
        <end position="869"/>
    </location>
</feature>
<evidence type="ECO:0000256" key="2">
    <source>
        <dbReference type="ARBA" id="ARBA00005364"/>
    </source>
</evidence>
<evidence type="ECO:0000256" key="4">
    <source>
        <dbReference type="ARBA" id="ARBA00022568"/>
    </source>
</evidence>
<keyword evidence="5 9" id="KW-0812">Transmembrane</keyword>
<feature type="transmembrane region" description="Helical" evidence="9">
    <location>
        <begin position="881"/>
        <end position="903"/>
    </location>
</feature>
<feature type="transmembrane region" description="Helical" evidence="9">
    <location>
        <begin position="247"/>
        <end position="268"/>
    </location>
</feature>
<evidence type="ECO:0000256" key="7">
    <source>
        <dbReference type="ARBA" id="ARBA00023136"/>
    </source>
</evidence>
<evidence type="ECO:0000256" key="6">
    <source>
        <dbReference type="ARBA" id="ARBA00022989"/>
    </source>
</evidence>
<keyword evidence="6 9" id="KW-1133">Transmembrane helix</keyword>
<keyword evidence="4" id="KW-0106">Calcium</keyword>
<keyword evidence="12" id="KW-1185">Reference proteome</keyword>
<gene>
    <name evidence="11" type="ORF">CVLEPA_LOCUS8483</name>
</gene>
<keyword evidence="7 9" id="KW-0472">Membrane</keyword>
<comment type="similarity">
    <text evidence="2">Belongs to the Ca(2+):cation antiporter (CaCA) (TC 2.A.19) family. SLC24A subfamily.</text>
</comment>
<feature type="transmembrane region" description="Helical" evidence="9">
    <location>
        <begin position="811"/>
        <end position="831"/>
    </location>
</feature>
<dbReference type="Gene3D" id="1.20.1420.30">
    <property type="entry name" value="NCX, central ion-binding region"/>
    <property type="match status" value="2"/>
</dbReference>
<evidence type="ECO:0000313" key="12">
    <source>
        <dbReference type="Proteomes" id="UP001642483"/>
    </source>
</evidence>
<keyword evidence="4" id="KW-0109">Calcium transport</keyword>
<keyword evidence="4" id="KW-0406">Ion transport</keyword>
<dbReference type="InterPro" id="IPR044880">
    <property type="entry name" value="NCX_ion-bd_dom_sf"/>
</dbReference>
<feature type="transmembrane region" description="Helical" evidence="9">
    <location>
        <begin position="959"/>
        <end position="977"/>
    </location>
</feature>
<dbReference type="Pfam" id="PF01699">
    <property type="entry name" value="Na_Ca_ex"/>
    <property type="match status" value="2"/>
</dbReference>
<dbReference type="EMBL" id="CAWYQH010000057">
    <property type="protein sequence ID" value="CAK8678564.1"/>
    <property type="molecule type" value="Genomic_DNA"/>
</dbReference>
<evidence type="ECO:0000256" key="1">
    <source>
        <dbReference type="ARBA" id="ARBA00004141"/>
    </source>
</evidence>
<name>A0ABP0FFY4_CLALP</name>